<dbReference type="GO" id="GO:0008146">
    <property type="term" value="F:sulfotransferase activity"/>
    <property type="evidence" value="ECO:0007669"/>
    <property type="project" value="TreeGrafter"/>
</dbReference>
<dbReference type="Gene3D" id="3.40.50.720">
    <property type="entry name" value="NAD(P)-binding Rossmann-like Domain"/>
    <property type="match status" value="1"/>
</dbReference>
<feature type="domain" description="THIF-type NAD/FAD binding fold" evidence="1">
    <location>
        <begin position="39"/>
        <end position="265"/>
    </location>
</feature>
<dbReference type="RefSeq" id="WP_009744263.1">
    <property type="nucleotide sequence ID" value="NZ_CP017298.1"/>
</dbReference>
<accession>A0A1D8B3Q1</accession>
<proteinExistence type="predicted"/>
<dbReference type="KEGG" id="phon:BH719_07705"/>
<dbReference type="InterPro" id="IPR035985">
    <property type="entry name" value="Ubiquitin-activating_enz"/>
</dbReference>
<dbReference type="GO" id="GO:0008641">
    <property type="term" value="F:ubiquitin-like modifier activating enzyme activity"/>
    <property type="evidence" value="ECO:0007669"/>
    <property type="project" value="InterPro"/>
</dbReference>
<dbReference type="Pfam" id="PF00899">
    <property type="entry name" value="ThiF"/>
    <property type="match status" value="1"/>
</dbReference>
<dbReference type="Proteomes" id="UP000095214">
    <property type="component" value="Chromosome"/>
</dbReference>
<dbReference type="GO" id="GO:0004792">
    <property type="term" value="F:thiosulfate-cyanide sulfurtransferase activity"/>
    <property type="evidence" value="ECO:0007669"/>
    <property type="project" value="TreeGrafter"/>
</dbReference>
<dbReference type="SUPFAM" id="SSF69572">
    <property type="entry name" value="Activating enzymes of the ubiquitin-like proteins"/>
    <property type="match status" value="1"/>
</dbReference>
<dbReference type="PANTHER" id="PTHR10953">
    <property type="entry name" value="UBIQUITIN-ACTIVATING ENZYME E1"/>
    <property type="match status" value="1"/>
</dbReference>
<dbReference type="OrthoDB" id="9804286at2"/>
<dbReference type="InterPro" id="IPR000594">
    <property type="entry name" value="ThiF_NAD_FAD-bd"/>
</dbReference>
<dbReference type="CDD" id="cd00757">
    <property type="entry name" value="ThiF_MoeB_HesA_family"/>
    <property type="match status" value="1"/>
</dbReference>
<dbReference type="EMBL" id="CP017298">
    <property type="protein sequence ID" value="AOS47739.1"/>
    <property type="molecule type" value="Genomic_DNA"/>
</dbReference>
<dbReference type="GO" id="GO:0016779">
    <property type="term" value="F:nucleotidyltransferase activity"/>
    <property type="evidence" value="ECO:0007669"/>
    <property type="project" value="TreeGrafter"/>
</dbReference>
<dbReference type="PANTHER" id="PTHR10953:SF102">
    <property type="entry name" value="ADENYLYLTRANSFERASE AND SULFURTRANSFERASE MOCS3"/>
    <property type="match status" value="1"/>
</dbReference>
<sequence length="274" mass="28838">MTVGDPYSRDAAVDARSRCVAIPLRGAPAPLGGPAAQRYRRNWLVAGVGEAGQARIAAARVLVVGAGGLGSPVLLYLTAAGVGTIGVCDSDRVEVSNLQRQLLHSEEDVGRAKPESAVRRLSALNSEVRFEQHPHVTREWLEAHGRDWDLVVECADTFSAKYMVADWCAEAGVPLVWGTVVAMAYQVSVFWSRPPAPVPPTSLRSLHPVEPAPGTTPASPEAGVLGPVVGQAGTTMATEALKVVAGFGEPLLGRVLVVDAAKQRADVLTFAPWG</sequence>
<gene>
    <name evidence="2" type="ORF">BH719_07705</name>
</gene>
<keyword evidence="3" id="KW-1185">Reference proteome</keyword>
<dbReference type="STRING" id="178339.BH719_07705"/>
<evidence type="ECO:0000313" key="3">
    <source>
        <dbReference type="Proteomes" id="UP000095214"/>
    </source>
</evidence>
<name>A0A1D8B3Q1_9ACTO</name>
<organism evidence="2 3">
    <name type="scientific">Pauljensenia hongkongensis</name>
    <dbReference type="NCBI Taxonomy" id="178339"/>
    <lineage>
        <taxon>Bacteria</taxon>
        <taxon>Bacillati</taxon>
        <taxon>Actinomycetota</taxon>
        <taxon>Actinomycetes</taxon>
        <taxon>Actinomycetales</taxon>
        <taxon>Actinomycetaceae</taxon>
        <taxon>Pauljensenia</taxon>
    </lineage>
</organism>
<evidence type="ECO:0000259" key="1">
    <source>
        <dbReference type="Pfam" id="PF00899"/>
    </source>
</evidence>
<reference evidence="2 3" key="1">
    <citation type="submission" date="2016-09" db="EMBL/GenBank/DDBJ databases">
        <title>Complete genome sequence of Actinomyces hongkongensis HKU8.</title>
        <authorList>
            <person name="Gao Y.-X."/>
            <person name="Zhou Y.-Y."/>
            <person name="Xie Y."/>
            <person name="Wang M."/>
            <person name="Wang S.-J."/>
            <person name="Shen S.-G."/>
        </authorList>
    </citation>
    <scope>NUCLEOTIDE SEQUENCE [LARGE SCALE GENOMIC DNA]</scope>
    <source>
        <strain evidence="2 3">HKU8</strain>
    </source>
</reference>
<protein>
    <submittedName>
        <fullName evidence="2">Thiamine biosynthesis protein ThiF</fullName>
    </submittedName>
</protein>
<evidence type="ECO:0000313" key="2">
    <source>
        <dbReference type="EMBL" id="AOS47739.1"/>
    </source>
</evidence>
<dbReference type="GO" id="GO:0005829">
    <property type="term" value="C:cytosol"/>
    <property type="evidence" value="ECO:0007669"/>
    <property type="project" value="TreeGrafter"/>
</dbReference>
<dbReference type="AlphaFoldDB" id="A0A1D8B3Q1"/>
<dbReference type="InterPro" id="IPR045886">
    <property type="entry name" value="ThiF/MoeB/HesA"/>
</dbReference>